<dbReference type="OrthoDB" id="407832at2759"/>
<dbReference type="GO" id="GO:0005634">
    <property type="term" value="C:nucleus"/>
    <property type="evidence" value="ECO:0007669"/>
    <property type="project" value="UniProtKB-SubCell"/>
</dbReference>
<evidence type="ECO:0000256" key="1">
    <source>
        <dbReference type="ARBA" id="ARBA00004123"/>
    </source>
</evidence>
<dbReference type="GO" id="GO:0000976">
    <property type="term" value="F:transcription cis-regulatory region binding"/>
    <property type="evidence" value="ECO:0007669"/>
    <property type="project" value="TreeGrafter"/>
</dbReference>
<dbReference type="GO" id="GO:0003700">
    <property type="term" value="F:DNA-binding transcription factor activity"/>
    <property type="evidence" value="ECO:0007669"/>
    <property type="project" value="TreeGrafter"/>
</dbReference>
<evidence type="ECO:0000313" key="3">
    <source>
        <dbReference type="EMBL" id="OJJ86266.1"/>
    </source>
</evidence>
<evidence type="ECO:0000256" key="2">
    <source>
        <dbReference type="ARBA" id="ARBA00023242"/>
    </source>
</evidence>
<dbReference type="PANTHER" id="PTHR37534:SF2">
    <property type="entry name" value="N-ACETYLTRANSFERASE DOMAIN-CONTAINING PROTEIN"/>
    <property type="match status" value="1"/>
</dbReference>
<keyword evidence="4" id="KW-1185">Reference proteome</keyword>
<dbReference type="RefSeq" id="XP_022402960.1">
    <property type="nucleotide sequence ID" value="XM_022548892.1"/>
</dbReference>
<keyword evidence="2" id="KW-0539">Nucleus</keyword>
<dbReference type="Pfam" id="PF11951">
    <property type="entry name" value="Fungal_trans_2"/>
    <property type="match status" value="1"/>
</dbReference>
<dbReference type="PANTHER" id="PTHR37534">
    <property type="entry name" value="TRANSCRIPTIONAL ACTIVATOR PROTEIN UGA3"/>
    <property type="match status" value="1"/>
</dbReference>
<dbReference type="AlphaFoldDB" id="A0A1L9VQT6"/>
<comment type="subcellular location">
    <subcellularLocation>
        <location evidence="1">Nucleus</location>
    </subcellularLocation>
</comment>
<dbReference type="Proteomes" id="UP000184300">
    <property type="component" value="Unassembled WGS sequence"/>
</dbReference>
<evidence type="ECO:0000313" key="4">
    <source>
        <dbReference type="Proteomes" id="UP000184300"/>
    </source>
</evidence>
<accession>A0A1L9VQT6</accession>
<reference evidence="4" key="1">
    <citation type="journal article" date="2017" name="Genome Biol.">
        <title>Comparative genomics reveals high biological diversity and specific adaptations in the industrially and medically important fungal genus Aspergillus.</title>
        <authorList>
            <person name="de Vries R.P."/>
            <person name="Riley R."/>
            <person name="Wiebenga A."/>
            <person name="Aguilar-Osorio G."/>
            <person name="Amillis S."/>
            <person name="Uchima C.A."/>
            <person name="Anderluh G."/>
            <person name="Asadollahi M."/>
            <person name="Askin M."/>
            <person name="Barry K."/>
            <person name="Battaglia E."/>
            <person name="Bayram O."/>
            <person name="Benocci T."/>
            <person name="Braus-Stromeyer S.A."/>
            <person name="Caldana C."/>
            <person name="Canovas D."/>
            <person name="Cerqueira G.C."/>
            <person name="Chen F."/>
            <person name="Chen W."/>
            <person name="Choi C."/>
            <person name="Clum A."/>
            <person name="Dos Santos R.A."/>
            <person name="Damasio A.R."/>
            <person name="Diallinas G."/>
            <person name="Emri T."/>
            <person name="Fekete E."/>
            <person name="Flipphi M."/>
            <person name="Freyberg S."/>
            <person name="Gallo A."/>
            <person name="Gournas C."/>
            <person name="Habgood R."/>
            <person name="Hainaut M."/>
            <person name="Harispe M.L."/>
            <person name="Henrissat B."/>
            <person name="Hilden K.S."/>
            <person name="Hope R."/>
            <person name="Hossain A."/>
            <person name="Karabika E."/>
            <person name="Karaffa L."/>
            <person name="Karanyi Z."/>
            <person name="Krasevec N."/>
            <person name="Kuo A."/>
            <person name="Kusch H."/>
            <person name="LaButti K."/>
            <person name="Lagendijk E.L."/>
            <person name="Lapidus A."/>
            <person name="Levasseur A."/>
            <person name="Lindquist E."/>
            <person name="Lipzen A."/>
            <person name="Logrieco A.F."/>
            <person name="MacCabe A."/>
            <person name="Maekelae M.R."/>
            <person name="Malavazi I."/>
            <person name="Melin P."/>
            <person name="Meyer V."/>
            <person name="Mielnichuk N."/>
            <person name="Miskei M."/>
            <person name="Molnar A.P."/>
            <person name="Mule G."/>
            <person name="Ngan C.Y."/>
            <person name="Orejas M."/>
            <person name="Orosz E."/>
            <person name="Ouedraogo J.P."/>
            <person name="Overkamp K.M."/>
            <person name="Park H.-S."/>
            <person name="Perrone G."/>
            <person name="Piumi F."/>
            <person name="Punt P.J."/>
            <person name="Ram A.F."/>
            <person name="Ramon A."/>
            <person name="Rauscher S."/>
            <person name="Record E."/>
            <person name="Riano-Pachon D.M."/>
            <person name="Robert V."/>
            <person name="Roehrig J."/>
            <person name="Ruller R."/>
            <person name="Salamov A."/>
            <person name="Salih N.S."/>
            <person name="Samson R.A."/>
            <person name="Sandor E."/>
            <person name="Sanguinetti M."/>
            <person name="Schuetze T."/>
            <person name="Sepcic K."/>
            <person name="Shelest E."/>
            <person name="Sherlock G."/>
            <person name="Sophianopoulou V."/>
            <person name="Squina F.M."/>
            <person name="Sun H."/>
            <person name="Susca A."/>
            <person name="Todd R.B."/>
            <person name="Tsang A."/>
            <person name="Unkles S.E."/>
            <person name="van de Wiele N."/>
            <person name="van Rossen-Uffink D."/>
            <person name="Oliveira J.V."/>
            <person name="Vesth T.C."/>
            <person name="Visser J."/>
            <person name="Yu J.-H."/>
            <person name="Zhou M."/>
            <person name="Andersen M.R."/>
            <person name="Archer D.B."/>
            <person name="Baker S.E."/>
            <person name="Benoit I."/>
            <person name="Brakhage A.A."/>
            <person name="Braus G.H."/>
            <person name="Fischer R."/>
            <person name="Frisvad J.C."/>
            <person name="Goldman G.H."/>
            <person name="Houbraken J."/>
            <person name="Oakley B."/>
            <person name="Pocsi I."/>
            <person name="Scazzocchio C."/>
            <person name="Seiboth B."/>
            <person name="vanKuyk P.A."/>
            <person name="Wortman J."/>
            <person name="Dyer P.S."/>
            <person name="Grigoriev I.V."/>
        </authorList>
    </citation>
    <scope>NUCLEOTIDE SEQUENCE [LARGE SCALE GENOMIC DNA]</scope>
    <source>
        <strain evidence="4">CBS 516.65</strain>
    </source>
</reference>
<dbReference type="GeneID" id="34465152"/>
<dbReference type="InterPro" id="IPR021858">
    <property type="entry name" value="Fun_TF"/>
</dbReference>
<proteinExistence type="predicted"/>
<name>A0A1L9VQT6_ASPGL</name>
<dbReference type="EMBL" id="KV878893">
    <property type="protein sequence ID" value="OJJ86266.1"/>
    <property type="molecule type" value="Genomic_DNA"/>
</dbReference>
<evidence type="ECO:0008006" key="5">
    <source>
        <dbReference type="Google" id="ProtNLM"/>
    </source>
</evidence>
<dbReference type="GO" id="GO:0045944">
    <property type="term" value="P:positive regulation of transcription by RNA polymerase II"/>
    <property type="evidence" value="ECO:0007669"/>
    <property type="project" value="TreeGrafter"/>
</dbReference>
<gene>
    <name evidence="3" type="ORF">ASPGLDRAFT_65388</name>
</gene>
<organism evidence="3 4">
    <name type="scientific">Aspergillus glaucus CBS 516.65</name>
    <dbReference type="NCBI Taxonomy" id="1160497"/>
    <lineage>
        <taxon>Eukaryota</taxon>
        <taxon>Fungi</taxon>
        <taxon>Dikarya</taxon>
        <taxon>Ascomycota</taxon>
        <taxon>Pezizomycotina</taxon>
        <taxon>Eurotiomycetes</taxon>
        <taxon>Eurotiomycetidae</taxon>
        <taxon>Eurotiales</taxon>
        <taxon>Aspergillaceae</taxon>
        <taxon>Aspergillus</taxon>
        <taxon>Aspergillus subgen. Aspergillus</taxon>
    </lineage>
</organism>
<protein>
    <recommendedName>
        <fullName evidence="5">Zn(2)-C6 fungal-type domain-containing protein</fullName>
    </recommendedName>
</protein>
<dbReference type="STRING" id="1160497.A0A1L9VQT6"/>
<dbReference type="VEuPathDB" id="FungiDB:ASPGLDRAFT_65388"/>
<sequence length="421" mass="47524">MPRPPLKNRDGCRPVCLRCQRSSRECQWRHSECPGQTSRSPVVEAQPDFRDPGEYISTTDPERALQDPGVAQIFRYYIENLASWYDLNDSKRHFEDVVPVCARQNSLLLSAILAFSAASQSSSLSNDSLSEVADAYHLESVQTLRSLTENINEFRTGETLAAICILRSYEIISQNASAQNHLRGSYSLIASGPNDLEPGLMRAGFWNYLREDITVALMEKRNLMIELNDQQPPLLDGENDSANYISYILGRVINRCLHKDGEPLDQHEWDPLKEELDSWKVSLPSSFEPIITPGLCRESRFPFAWNTSKWHTASLQYYHTAMTILCLAEPVSHAMNTLQHIERMKSIEAKLEYHAIQVCTLAITSNSAPVWVNSFGPISFCGLWLRQPEMLVELTTELKKWGGKTGWPVSSIVNSLTKASG</sequence>